<keyword evidence="2" id="KW-1185">Reference proteome</keyword>
<reference evidence="1 2" key="1">
    <citation type="submission" date="2015-11" db="EMBL/GenBank/DDBJ databases">
        <title>Genomic analysis of 38 Legionella species identifies large and diverse effector repertoires.</title>
        <authorList>
            <person name="Burstein D."/>
            <person name="Amaro F."/>
            <person name="Zusman T."/>
            <person name="Lifshitz Z."/>
            <person name="Cohen O."/>
            <person name="Gilbert J.A."/>
            <person name="Pupko T."/>
            <person name="Shuman H.A."/>
            <person name="Segal G."/>
        </authorList>
    </citation>
    <scope>NUCLEOTIDE SEQUENCE [LARGE SCALE GENOMIC DNA]</scope>
    <source>
        <strain evidence="1 2">ATCC 49508</strain>
    </source>
</reference>
<organism evidence="1 2">
    <name type="scientific">Legionella worsleiensis</name>
    <dbReference type="NCBI Taxonomy" id="45076"/>
    <lineage>
        <taxon>Bacteria</taxon>
        <taxon>Pseudomonadati</taxon>
        <taxon>Pseudomonadota</taxon>
        <taxon>Gammaproteobacteria</taxon>
        <taxon>Legionellales</taxon>
        <taxon>Legionellaceae</taxon>
        <taxon>Legionella</taxon>
    </lineage>
</organism>
<proteinExistence type="predicted"/>
<evidence type="ECO:0000313" key="2">
    <source>
        <dbReference type="Proteomes" id="UP000054662"/>
    </source>
</evidence>
<dbReference type="AlphaFoldDB" id="A0A0W1A3J4"/>
<evidence type="ECO:0000313" key="1">
    <source>
        <dbReference type="EMBL" id="KTD75937.1"/>
    </source>
</evidence>
<gene>
    <name evidence="1" type="ORF">Lwor_2503</name>
</gene>
<protein>
    <submittedName>
        <fullName evidence="1">Uncharacterized protein</fullName>
    </submittedName>
</protein>
<accession>A0A0W1A3J4</accession>
<name>A0A0W1A3J4_9GAMM</name>
<sequence length="70" mass="8372">MNFTINSIVPPYNCDRDYLMFLVGQHVISIYFRAKPDIVARIFKRKKIRLIAIRISMTNQYSFMSRISRL</sequence>
<dbReference type="EMBL" id="LNZC01000031">
    <property type="protein sequence ID" value="KTD75937.1"/>
    <property type="molecule type" value="Genomic_DNA"/>
</dbReference>
<comment type="caution">
    <text evidence="1">The sequence shown here is derived from an EMBL/GenBank/DDBJ whole genome shotgun (WGS) entry which is preliminary data.</text>
</comment>
<dbReference type="Proteomes" id="UP000054662">
    <property type="component" value="Unassembled WGS sequence"/>
</dbReference>
<dbReference type="PATRIC" id="fig|45076.6.peg.2749"/>